<comment type="subunit">
    <text evidence="8">Homodimer.</text>
</comment>
<feature type="binding site" evidence="8">
    <location>
        <position position="425"/>
    </location>
    <ligand>
        <name>Mg(2+)</name>
        <dbReference type="ChEBI" id="CHEBI:18420"/>
        <label>1</label>
    </ligand>
</feature>
<dbReference type="HAMAP" id="MF_00252">
    <property type="entry name" value="Lys_tRNA_synth_class2"/>
    <property type="match status" value="1"/>
</dbReference>
<sequence length="507" mass="58054">MSQEEQGEPRTGELTEQERVRRQKRDRLADAGIDPYGAPFPDREPVARLMERISALPPDISALPPIQSRIAGRVVLLRRFGKAFFATLQDASGRFQIYVRKDHIGEEPYALLAETLDIGDHLGVDGIFFRTKTGEPTLDASHVTFLGKSVHPLPEKWHGLTDIEQRYRQRYIDLIVNPDARDVFVRRGKILGSIRRFMEDRGFMEVETPMMHPSPGGALARPFVTHHNALDVDLYLRIAPELYLKRLMVGGFDLVFEINRNFRNEGFSPRHNPEFTMMEFYMAYHSPEDLMALTESLFERLAREIHGESRFSYGEHLLDFAGPYRRLSYFDALIGATGLDRSSLFDETRIMDLIRKKGLEIPPRRAGKPYIADLQNLLFEEEIEKTLIQPTFVTGYPRSISPLARSSREDPEITDRFELFVAGVEIANGFMELNDPDEQLRRFLSQQESRNSGDLEAPPPDMDYIRALEIGLPPTAGEGIGIDRLVMLLTNQHSIRDVLLFPQMRPQ</sequence>
<dbReference type="InterPro" id="IPR045864">
    <property type="entry name" value="aa-tRNA-synth_II/BPL/LPL"/>
</dbReference>
<protein>
    <recommendedName>
        <fullName evidence="8">Lysine--tRNA ligase</fullName>
        <ecNumber evidence="8">6.1.1.6</ecNumber>
    </recommendedName>
    <alternativeName>
        <fullName evidence="8">Lysyl-tRNA synthetase</fullName>
        <shortName evidence="8">LysRS</shortName>
    </alternativeName>
</protein>
<dbReference type="GO" id="GO:0005524">
    <property type="term" value="F:ATP binding"/>
    <property type="evidence" value="ECO:0007669"/>
    <property type="project" value="UniProtKB-UniRule"/>
</dbReference>
<name>A0A094W7S0_9BACT</name>
<dbReference type="InterPro" id="IPR004364">
    <property type="entry name" value="Aa-tRNA-synt_II"/>
</dbReference>
<evidence type="ECO:0000256" key="9">
    <source>
        <dbReference type="RuleBase" id="RU000336"/>
    </source>
</evidence>
<keyword evidence="5 8" id="KW-0067">ATP-binding</keyword>
<evidence type="ECO:0000256" key="2">
    <source>
        <dbReference type="ARBA" id="ARBA00022598"/>
    </source>
</evidence>
<dbReference type="PANTHER" id="PTHR42918:SF15">
    <property type="entry name" value="LYSINE--TRNA LIGASE, CHLOROPLASTIC_MITOCHONDRIAL"/>
    <property type="match status" value="1"/>
</dbReference>
<dbReference type="GO" id="GO:0005829">
    <property type="term" value="C:cytosol"/>
    <property type="evidence" value="ECO:0007669"/>
    <property type="project" value="TreeGrafter"/>
</dbReference>
<dbReference type="EC" id="6.1.1.6" evidence="8"/>
<dbReference type="InterPro" id="IPR018149">
    <property type="entry name" value="Lys-tRNA-synth_II_C"/>
</dbReference>
<dbReference type="Pfam" id="PF01336">
    <property type="entry name" value="tRNA_anti-codon"/>
    <property type="match status" value="1"/>
</dbReference>
<keyword evidence="8 9" id="KW-0460">Magnesium</keyword>
<dbReference type="InterPro" id="IPR006195">
    <property type="entry name" value="aa-tRNA-synth_II"/>
</dbReference>
<dbReference type="NCBIfam" id="TIGR00499">
    <property type="entry name" value="lysS_bact"/>
    <property type="match status" value="1"/>
</dbReference>
<proteinExistence type="inferred from homology"/>
<evidence type="ECO:0000256" key="10">
    <source>
        <dbReference type="SAM" id="MobiDB-lite"/>
    </source>
</evidence>
<reference evidence="12 13" key="1">
    <citation type="submission" date="2014-06" db="EMBL/GenBank/DDBJ databases">
        <title>Draft genome sequence of iron oxidizing acidophile Leptospirillum ferriphilum DSM14647.</title>
        <authorList>
            <person name="Cardenas J.P."/>
            <person name="Lazcano M."/>
            <person name="Ossandon F.J."/>
            <person name="Corbett M."/>
            <person name="Holmes D.S."/>
            <person name="Watkin E."/>
        </authorList>
    </citation>
    <scope>NUCLEOTIDE SEQUENCE [LARGE SCALE GENOMIC DNA]</scope>
    <source>
        <strain evidence="12 13">DSM 14647</strain>
    </source>
</reference>
<dbReference type="InterPro" id="IPR044136">
    <property type="entry name" value="Lys-tRNA-ligase_II_N"/>
</dbReference>
<dbReference type="Gene3D" id="3.30.930.10">
    <property type="entry name" value="Bira Bifunctional Protein, Domain 2"/>
    <property type="match status" value="1"/>
</dbReference>
<dbReference type="SUPFAM" id="SSF50249">
    <property type="entry name" value="Nucleic acid-binding proteins"/>
    <property type="match status" value="1"/>
</dbReference>
<dbReference type="GO" id="GO:0004824">
    <property type="term" value="F:lysine-tRNA ligase activity"/>
    <property type="evidence" value="ECO:0007669"/>
    <property type="project" value="UniProtKB-UniRule"/>
</dbReference>
<keyword evidence="4 8" id="KW-0547">Nucleotide-binding</keyword>
<dbReference type="CDD" id="cd00775">
    <property type="entry name" value="LysRS_core"/>
    <property type="match status" value="1"/>
</dbReference>
<keyword evidence="6 8" id="KW-0030">Aminoacyl-tRNA synthetase</keyword>
<dbReference type="Pfam" id="PF00152">
    <property type="entry name" value="tRNA-synt_2"/>
    <property type="match status" value="1"/>
</dbReference>
<evidence type="ECO:0000256" key="7">
    <source>
        <dbReference type="ARBA" id="ARBA00048573"/>
    </source>
</evidence>
<dbReference type="GO" id="GO:0000049">
    <property type="term" value="F:tRNA binding"/>
    <property type="evidence" value="ECO:0007669"/>
    <property type="project" value="TreeGrafter"/>
</dbReference>
<dbReference type="PROSITE" id="PS50862">
    <property type="entry name" value="AA_TRNA_LIGASE_II"/>
    <property type="match status" value="1"/>
</dbReference>
<comment type="caution">
    <text evidence="12">The sequence shown here is derived from an EMBL/GenBank/DDBJ whole genome shotgun (WGS) entry which is preliminary data.</text>
</comment>
<dbReference type="InterPro" id="IPR004365">
    <property type="entry name" value="NA-bd_OB_tRNA"/>
</dbReference>
<dbReference type="OrthoDB" id="9802326at2"/>
<comment type="similarity">
    <text evidence="1 8">Belongs to the class-II aminoacyl-tRNA synthetase family.</text>
</comment>
<evidence type="ECO:0000256" key="4">
    <source>
        <dbReference type="ARBA" id="ARBA00022741"/>
    </source>
</evidence>
<gene>
    <name evidence="8" type="primary">lysS</name>
    <name evidence="12" type="ORF">LptCag_0121</name>
</gene>
<dbReference type="Gene3D" id="2.40.50.140">
    <property type="entry name" value="Nucleic acid-binding proteins"/>
    <property type="match status" value="1"/>
</dbReference>
<evidence type="ECO:0000256" key="8">
    <source>
        <dbReference type="HAMAP-Rule" id="MF_00252"/>
    </source>
</evidence>
<dbReference type="CDD" id="cd04322">
    <property type="entry name" value="LysRS_N"/>
    <property type="match status" value="1"/>
</dbReference>
<evidence type="ECO:0000256" key="5">
    <source>
        <dbReference type="ARBA" id="ARBA00022840"/>
    </source>
</evidence>
<dbReference type="SUPFAM" id="SSF55681">
    <property type="entry name" value="Class II aaRS and biotin synthetases"/>
    <property type="match status" value="1"/>
</dbReference>
<evidence type="ECO:0000259" key="11">
    <source>
        <dbReference type="PROSITE" id="PS50862"/>
    </source>
</evidence>
<feature type="binding site" evidence="8">
    <location>
        <position position="425"/>
    </location>
    <ligand>
        <name>Mg(2+)</name>
        <dbReference type="ChEBI" id="CHEBI:18420"/>
        <label>2</label>
    </ligand>
</feature>
<dbReference type="AlphaFoldDB" id="A0A094W7S0"/>
<feature type="domain" description="Aminoacyl-transfer RNA synthetases class-II family profile" evidence="11">
    <location>
        <begin position="189"/>
        <end position="506"/>
    </location>
</feature>
<organism evidence="12 13">
    <name type="scientific">Leptospirillum ferriphilum</name>
    <dbReference type="NCBI Taxonomy" id="178606"/>
    <lineage>
        <taxon>Bacteria</taxon>
        <taxon>Pseudomonadati</taxon>
        <taxon>Nitrospirota</taxon>
        <taxon>Nitrospiria</taxon>
        <taxon>Nitrospirales</taxon>
        <taxon>Nitrospiraceae</taxon>
        <taxon>Leptospirillum</taxon>
    </lineage>
</organism>
<dbReference type="PRINTS" id="PR00982">
    <property type="entry name" value="TRNASYNTHLYS"/>
</dbReference>
<keyword evidence="8" id="KW-0648">Protein biosynthesis</keyword>
<feature type="compositionally biased region" description="Basic and acidic residues" evidence="10">
    <location>
        <begin position="7"/>
        <end position="20"/>
    </location>
</feature>
<evidence type="ECO:0000256" key="3">
    <source>
        <dbReference type="ARBA" id="ARBA00022723"/>
    </source>
</evidence>
<comment type="catalytic activity">
    <reaction evidence="7 8 9">
        <text>tRNA(Lys) + L-lysine + ATP = L-lysyl-tRNA(Lys) + AMP + diphosphate</text>
        <dbReference type="Rhea" id="RHEA:20792"/>
        <dbReference type="Rhea" id="RHEA-COMP:9696"/>
        <dbReference type="Rhea" id="RHEA-COMP:9697"/>
        <dbReference type="ChEBI" id="CHEBI:30616"/>
        <dbReference type="ChEBI" id="CHEBI:32551"/>
        <dbReference type="ChEBI" id="CHEBI:33019"/>
        <dbReference type="ChEBI" id="CHEBI:78442"/>
        <dbReference type="ChEBI" id="CHEBI:78529"/>
        <dbReference type="ChEBI" id="CHEBI:456215"/>
        <dbReference type="EC" id="6.1.1.6"/>
    </reaction>
</comment>
<dbReference type="GO" id="GO:0000287">
    <property type="term" value="F:magnesium ion binding"/>
    <property type="evidence" value="ECO:0007669"/>
    <property type="project" value="UniProtKB-UniRule"/>
</dbReference>
<keyword evidence="2 8" id="KW-0436">Ligase</keyword>
<feature type="binding site" evidence="8">
    <location>
        <position position="418"/>
    </location>
    <ligand>
        <name>Mg(2+)</name>
        <dbReference type="ChEBI" id="CHEBI:18420"/>
        <label>1</label>
    </ligand>
</feature>
<keyword evidence="3 8" id="KW-0479">Metal-binding</keyword>
<evidence type="ECO:0000256" key="1">
    <source>
        <dbReference type="ARBA" id="ARBA00008226"/>
    </source>
</evidence>
<accession>A0A094W7S0</accession>
<dbReference type="InterPro" id="IPR012340">
    <property type="entry name" value="NA-bd_OB-fold"/>
</dbReference>
<dbReference type="NCBIfam" id="NF001756">
    <property type="entry name" value="PRK00484.1"/>
    <property type="match status" value="1"/>
</dbReference>
<dbReference type="InterPro" id="IPR002313">
    <property type="entry name" value="Lys-tRNA-ligase_II"/>
</dbReference>
<evidence type="ECO:0000313" key="12">
    <source>
        <dbReference type="EMBL" id="KGA93508.1"/>
    </source>
</evidence>
<keyword evidence="8" id="KW-0963">Cytoplasm</keyword>
<dbReference type="Proteomes" id="UP000029452">
    <property type="component" value="Unassembled WGS sequence"/>
</dbReference>
<feature type="region of interest" description="Disordered" evidence="10">
    <location>
        <begin position="1"/>
        <end position="36"/>
    </location>
</feature>
<comment type="cofactor">
    <cofactor evidence="8 9">
        <name>Mg(2+)</name>
        <dbReference type="ChEBI" id="CHEBI:18420"/>
    </cofactor>
    <text evidence="8 9">Binds 3 Mg(2+) ions per subunit.</text>
</comment>
<dbReference type="GO" id="GO:0006430">
    <property type="term" value="P:lysyl-tRNA aminoacylation"/>
    <property type="evidence" value="ECO:0007669"/>
    <property type="project" value="UniProtKB-UniRule"/>
</dbReference>
<evidence type="ECO:0000256" key="6">
    <source>
        <dbReference type="ARBA" id="ARBA00023146"/>
    </source>
</evidence>
<evidence type="ECO:0000313" key="13">
    <source>
        <dbReference type="Proteomes" id="UP000029452"/>
    </source>
</evidence>
<dbReference type="PATRIC" id="fig|178606.4.peg.1719"/>
<dbReference type="EMBL" id="JPGK01000006">
    <property type="protein sequence ID" value="KGA93508.1"/>
    <property type="molecule type" value="Genomic_DNA"/>
</dbReference>
<dbReference type="PANTHER" id="PTHR42918">
    <property type="entry name" value="LYSYL-TRNA SYNTHETASE"/>
    <property type="match status" value="1"/>
</dbReference>
<comment type="subcellular location">
    <subcellularLocation>
        <location evidence="8">Cytoplasm</location>
    </subcellularLocation>
</comment>
<dbReference type="RefSeq" id="WP_052157893.1">
    <property type="nucleotide sequence ID" value="NZ_JBPKCJ010000005.1"/>
</dbReference>